<sequence>MKRSVYEYWLGLLALLALLAVLCTALNSTLPLIVVAVFLLAVLIIWQPLLGLCMMAFYMPLENLTMLSPSFTLIKLIGGLTFLGCLTHLLIGKKVFKMNRFFILLMLYLVWCLLSVAWAMQPDQSWPRVISLGQMLLMLIVGYNLVDSRKELQLLLGSYLLGALFASVLGIYNGYLHEFMVRIDSGRLLDPNFYARIIGLGVLFGAYFVISCKNAAIRWLSFSCCVIITFAVLLSGSRGTWLALLAALIAGMAVMGPRIVRHLRLKRHLLISLLVIILSVALFSPWIFNHLPQVIVQRAETLTQISDQTNRAAGRFDIWLVGLEIAKDNLVKGVGINNFPYAFTEYFPAAEGIVRPVGLNRDPHNIYLANLTELGIPGLILFVLILGGLWRLGDRTETRADAVLCKLLIVFLVFAGLTSTDHYRKFFWLGMLIPCILAQFGILKGMPGEMNKKKFCSWRPPFPTATTRIMEFLPSGWFKT</sequence>
<dbReference type="PANTHER" id="PTHR37422:SF13">
    <property type="entry name" value="LIPOPOLYSACCHARIDE BIOSYNTHESIS PROTEIN PA4999-RELATED"/>
    <property type="match status" value="1"/>
</dbReference>
<name>A0A1I2VJE9_9FIRM</name>
<feature type="transmembrane region" description="Helical" evidence="5">
    <location>
        <begin position="70"/>
        <end position="89"/>
    </location>
</feature>
<gene>
    <name evidence="7" type="ORF">SAMN05660649_03044</name>
</gene>
<feature type="transmembrane region" description="Helical" evidence="5">
    <location>
        <begin position="193"/>
        <end position="210"/>
    </location>
</feature>
<dbReference type="STRING" id="341036.SAMN05660649_03044"/>
<dbReference type="PANTHER" id="PTHR37422">
    <property type="entry name" value="TEICHURONIC ACID BIOSYNTHESIS PROTEIN TUAE"/>
    <property type="match status" value="1"/>
</dbReference>
<feature type="transmembrane region" description="Helical" evidence="5">
    <location>
        <begin position="269"/>
        <end position="288"/>
    </location>
</feature>
<dbReference type="EMBL" id="FOOX01000011">
    <property type="protein sequence ID" value="SFG89233.1"/>
    <property type="molecule type" value="Genomic_DNA"/>
</dbReference>
<dbReference type="GO" id="GO:0016874">
    <property type="term" value="F:ligase activity"/>
    <property type="evidence" value="ECO:0007669"/>
    <property type="project" value="UniProtKB-KW"/>
</dbReference>
<reference evidence="8" key="1">
    <citation type="submission" date="2016-10" db="EMBL/GenBank/DDBJ databases">
        <authorList>
            <person name="Varghese N."/>
            <person name="Submissions S."/>
        </authorList>
    </citation>
    <scope>NUCLEOTIDE SEQUENCE [LARGE SCALE GENOMIC DNA]</scope>
    <source>
        <strain evidence="8">DSM 17038</strain>
    </source>
</reference>
<evidence type="ECO:0000259" key="6">
    <source>
        <dbReference type="Pfam" id="PF04932"/>
    </source>
</evidence>
<evidence type="ECO:0000256" key="2">
    <source>
        <dbReference type="ARBA" id="ARBA00022692"/>
    </source>
</evidence>
<keyword evidence="2 5" id="KW-0812">Transmembrane</keyword>
<dbReference type="RefSeq" id="WP_092472228.1">
    <property type="nucleotide sequence ID" value="NZ_FOOX01000011.1"/>
</dbReference>
<dbReference type="InterPro" id="IPR007016">
    <property type="entry name" value="O-antigen_ligase-rel_domated"/>
</dbReference>
<dbReference type="AlphaFoldDB" id="A0A1I2VJE9"/>
<evidence type="ECO:0000313" key="8">
    <source>
        <dbReference type="Proteomes" id="UP000199337"/>
    </source>
</evidence>
<feature type="domain" description="O-antigen ligase-related" evidence="6">
    <location>
        <begin position="225"/>
        <end position="383"/>
    </location>
</feature>
<feature type="transmembrane region" description="Helical" evidence="5">
    <location>
        <begin position="101"/>
        <end position="120"/>
    </location>
</feature>
<feature type="transmembrane region" description="Helical" evidence="5">
    <location>
        <begin position="6"/>
        <end position="26"/>
    </location>
</feature>
<feature type="transmembrane region" description="Helical" evidence="5">
    <location>
        <begin position="126"/>
        <end position="146"/>
    </location>
</feature>
<feature type="transmembrane region" description="Helical" evidence="5">
    <location>
        <begin position="402"/>
        <end position="420"/>
    </location>
</feature>
<keyword evidence="4 5" id="KW-0472">Membrane</keyword>
<dbReference type="InterPro" id="IPR051533">
    <property type="entry name" value="WaaL-like"/>
</dbReference>
<dbReference type="OrthoDB" id="1803901at2"/>
<keyword evidence="8" id="KW-1185">Reference proteome</keyword>
<proteinExistence type="predicted"/>
<dbReference type="Proteomes" id="UP000199337">
    <property type="component" value="Unassembled WGS sequence"/>
</dbReference>
<accession>A0A1I2VJE9</accession>
<evidence type="ECO:0000256" key="1">
    <source>
        <dbReference type="ARBA" id="ARBA00004141"/>
    </source>
</evidence>
<feature type="transmembrane region" description="Helical" evidence="5">
    <location>
        <begin position="240"/>
        <end position="257"/>
    </location>
</feature>
<evidence type="ECO:0000256" key="3">
    <source>
        <dbReference type="ARBA" id="ARBA00022989"/>
    </source>
</evidence>
<dbReference type="GO" id="GO:0016020">
    <property type="term" value="C:membrane"/>
    <property type="evidence" value="ECO:0007669"/>
    <property type="project" value="UniProtKB-SubCell"/>
</dbReference>
<organism evidence="7 8">
    <name type="scientific">Desulfotruncus arcticus DSM 17038</name>
    <dbReference type="NCBI Taxonomy" id="1121424"/>
    <lineage>
        <taxon>Bacteria</taxon>
        <taxon>Bacillati</taxon>
        <taxon>Bacillota</taxon>
        <taxon>Clostridia</taxon>
        <taxon>Eubacteriales</taxon>
        <taxon>Desulfallaceae</taxon>
        <taxon>Desulfotruncus</taxon>
    </lineage>
</organism>
<comment type="subcellular location">
    <subcellularLocation>
        <location evidence="1">Membrane</location>
        <topology evidence="1">Multi-pass membrane protein</topology>
    </subcellularLocation>
</comment>
<evidence type="ECO:0000256" key="4">
    <source>
        <dbReference type="ARBA" id="ARBA00023136"/>
    </source>
</evidence>
<feature type="transmembrane region" description="Helical" evidence="5">
    <location>
        <begin position="366"/>
        <end position="390"/>
    </location>
</feature>
<protein>
    <submittedName>
        <fullName evidence="7">O-antigen ligase</fullName>
    </submittedName>
</protein>
<feature type="transmembrane region" description="Helical" evidence="5">
    <location>
        <begin position="426"/>
        <end position="443"/>
    </location>
</feature>
<keyword evidence="3 5" id="KW-1133">Transmembrane helix</keyword>
<evidence type="ECO:0000313" key="7">
    <source>
        <dbReference type="EMBL" id="SFG89233.1"/>
    </source>
</evidence>
<evidence type="ECO:0000256" key="5">
    <source>
        <dbReference type="SAM" id="Phobius"/>
    </source>
</evidence>
<feature type="transmembrane region" description="Helical" evidence="5">
    <location>
        <begin position="153"/>
        <end position="173"/>
    </location>
</feature>
<feature type="transmembrane region" description="Helical" evidence="5">
    <location>
        <begin position="33"/>
        <end position="58"/>
    </location>
</feature>
<dbReference type="Pfam" id="PF04932">
    <property type="entry name" value="Wzy_C"/>
    <property type="match status" value="1"/>
</dbReference>
<keyword evidence="7" id="KW-0436">Ligase</keyword>
<feature type="transmembrane region" description="Helical" evidence="5">
    <location>
        <begin position="217"/>
        <end position="234"/>
    </location>
</feature>